<dbReference type="Gene3D" id="3.60.21.10">
    <property type="match status" value="1"/>
</dbReference>
<feature type="domain" description="Calcineurin-like phosphoesterase" evidence="2">
    <location>
        <begin position="5"/>
        <end position="70"/>
    </location>
</feature>
<dbReference type="InterPro" id="IPR029052">
    <property type="entry name" value="Metallo-depent_PP-like"/>
</dbReference>
<comment type="caution">
    <text evidence="3">The sequence shown here is derived from an EMBL/GenBank/DDBJ whole genome shotgun (WGS) entry which is preliminary data.</text>
</comment>
<gene>
    <name evidence="3" type="ORF">JOD49_003807</name>
</gene>
<organism evidence="3 4">
    <name type="scientific">Oerskovia jenensis</name>
    <dbReference type="NCBI Taxonomy" id="162169"/>
    <lineage>
        <taxon>Bacteria</taxon>
        <taxon>Bacillati</taxon>
        <taxon>Actinomycetota</taxon>
        <taxon>Actinomycetes</taxon>
        <taxon>Micrococcales</taxon>
        <taxon>Cellulomonadaceae</taxon>
        <taxon>Oerskovia</taxon>
    </lineage>
</organism>
<protein>
    <submittedName>
        <fullName evidence="3">Phosphodiesterase</fullName>
    </submittedName>
</protein>
<dbReference type="RefSeq" id="WP_307822657.1">
    <property type="nucleotide sequence ID" value="NZ_BAAAVF010000001.1"/>
</dbReference>
<dbReference type="Pfam" id="PF00149">
    <property type="entry name" value="Metallophos"/>
    <property type="match status" value="1"/>
</dbReference>
<dbReference type="SUPFAM" id="SSF56300">
    <property type="entry name" value="Metallo-dependent phosphatases"/>
    <property type="match status" value="1"/>
</dbReference>
<feature type="compositionally biased region" description="Polar residues" evidence="1">
    <location>
        <begin position="88"/>
        <end position="100"/>
    </location>
</feature>
<proteinExistence type="predicted"/>
<dbReference type="EMBL" id="JAFBBO010000001">
    <property type="protein sequence ID" value="MBM7480887.1"/>
    <property type="molecule type" value="Genomic_DNA"/>
</dbReference>
<dbReference type="PANTHER" id="PTHR42850:SF2">
    <property type="entry name" value="BLL5683 PROTEIN"/>
    <property type="match status" value="1"/>
</dbReference>
<accession>A0ABS2LKZ3</accession>
<evidence type="ECO:0000259" key="2">
    <source>
        <dbReference type="Pfam" id="PF00149"/>
    </source>
</evidence>
<keyword evidence="4" id="KW-1185">Reference proteome</keyword>
<dbReference type="CDD" id="cd00838">
    <property type="entry name" value="MPP_superfamily"/>
    <property type="match status" value="1"/>
</dbReference>
<dbReference type="InterPro" id="IPR050126">
    <property type="entry name" value="Ap4A_hydrolase"/>
</dbReference>
<feature type="region of interest" description="Disordered" evidence="1">
    <location>
        <begin position="75"/>
        <end position="100"/>
    </location>
</feature>
<evidence type="ECO:0000313" key="3">
    <source>
        <dbReference type="EMBL" id="MBM7480887.1"/>
    </source>
</evidence>
<dbReference type="InterPro" id="IPR004843">
    <property type="entry name" value="Calcineurin-like_PHP"/>
</dbReference>
<sequence>MTLDRIAVLSDVHGNLTALEAVLADIAARGVTHVVNLGDYVGKGPRGSAVVDRCRAACAVNVRGNWDDFLPVTPPTPRPRCAGGTASCEPTSSRGSLPCP</sequence>
<evidence type="ECO:0000256" key="1">
    <source>
        <dbReference type="SAM" id="MobiDB-lite"/>
    </source>
</evidence>
<dbReference type="Proteomes" id="UP000698059">
    <property type="component" value="Unassembled WGS sequence"/>
</dbReference>
<dbReference type="PANTHER" id="PTHR42850">
    <property type="entry name" value="METALLOPHOSPHOESTERASE"/>
    <property type="match status" value="1"/>
</dbReference>
<name>A0ABS2LKZ3_9CELL</name>
<reference evidence="3 4" key="1">
    <citation type="submission" date="2021-01" db="EMBL/GenBank/DDBJ databases">
        <title>Sequencing the genomes of 1000 actinobacteria strains.</title>
        <authorList>
            <person name="Klenk H.-P."/>
        </authorList>
    </citation>
    <scope>NUCLEOTIDE SEQUENCE [LARGE SCALE GENOMIC DNA]</scope>
    <source>
        <strain evidence="3 4">DSM 46000</strain>
    </source>
</reference>
<evidence type="ECO:0000313" key="4">
    <source>
        <dbReference type="Proteomes" id="UP000698059"/>
    </source>
</evidence>